<dbReference type="PANTHER" id="PTHR30086:SF20">
    <property type="entry name" value="ARGININE EXPORTER PROTEIN ARGO-RELATED"/>
    <property type="match status" value="1"/>
</dbReference>
<feature type="transmembrane region" description="Helical" evidence="6">
    <location>
        <begin position="190"/>
        <end position="208"/>
    </location>
</feature>
<evidence type="ECO:0000313" key="7">
    <source>
        <dbReference type="EMBL" id="MYZ48156.1"/>
    </source>
</evidence>
<dbReference type="AlphaFoldDB" id="A0A964WTN2"/>
<reference evidence="7" key="1">
    <citation type="submission" date="2019-03" db="EMBL/GenBank/DDBJ databases">
        <title>Afifella sp. nov., isolated from activated sludge.</title>
        <authorList>
            <person name="Li Q."/>
            <person name="Liu Y."/>
        </authorList>
    </citation>
    <scope>NUCLEOTIDE SEQUENCE</scope>
    <source>
        <strain evidence="7">L72</strain>
    </source>
</reference>
<accession>A0A964WTN2</accession>
<dbReference type="InterPro" id="IPR001123">
    <property type="entry name" value="LeuE-type"/>
</dbReference>
<evidence type="ECO:0000256" key="1">
    <source>
        <dbReference type="ARBA" id="ARBA00004651"/>
    </source>
</evidence>
<feature type="transmembrane region" description="Helical" evidence="6">
    <location>
        <begin position="149"/>
        <end position="169"/>
    </location>
</feature>
<evidence type="ECO:0000256" key="6">
    <source>
        <dbReference type="SAM" id="Phobius"/>
    </source>
</evidence>
<dbReference type="OrthoDB" id="7874789at2"/>
<keyword evidence="4 6" id="KW-1133">Transmembrane helix</keyword>
<evidence type="ECO:0000256" key="5">
    <source>
        <dbReference type="ARBA" id="ARBA00023136"/>
    </source>
</evidence>
<dbReference type="Proteomes" id="UP000773614">
    <property type="component" value="Unassembled WGS sequence"/>
</dbReference>
<feature type="transmembrane region" description="Helical" evidence="6">
    <location>
        <begin position="74"/>
        <end position="92"/>
    </location>
</feature>
<proteinExistence type="predicted"/>
<sequence>MSALIHVLIGFLIGIAVSIPVGAVAIMTAERAVHRGFAAAMAAGTGGALADTVFAAVAAFGVSAISDELEDHAVLLQIVGAALLVAVGWRIARRHSRLRGPGAAGGRSAVGAFLGAFTLTITNPGALLGSAVLFSALGPLAPEEGDIGAALTLVLGVAIGCLCWWTLVATTIATHRHRLPEDWLNRLSHWAGFALIGFAALILLQLGIQQLV</sequence>
<keyword evidence="2" id="KW-1003">Cell membrane</keyword>
<dbReference type="RefSeq" id="WP_161140507.1">
    <property type="nucleotide sequence ID" value="NZ_SPKJ01000030.1"/>
</dbReference>
<dbReference type="GO" id="GO:0005886">
    <property type="term" value="C:plasma membrane"/>
    <property type="evidence" value="ECO:0007669"/>
    <property type="project" value="UniProtKB-SubCell"/>
</dbReference>
<dbReference type="Pfam" id="PF01810">
    <property type="entry name" value="LysE"/>
    <property type="match status" value="1"/>
</dbReference>
<feature type="transmembrane region" description="Helical" evidence="6">
    <location>
        <begin position="38"/>
        <end position="62"/>
    </location>
</feature>
<evidence type="ECO:0000256" key="4">
    <source>
        <dbReference type="ARBA" id="ARBA00022989"/>
    </source>
</evidence>
<evidence type="ECO:0000256" key="2">
    <source>
        <dbReference type="ARBA" id="ARBA00022475"/>
    </source>
</evidence>
<feature type="transmembrane region" description="Helical" evidence="6">
    <location>
        <begin position="6"/>
        <end position="26"/>
    </location>
</feature>
<keyword evidence="8" id="KW-1185">Reference proteome</keyword>
<gene>
    <name evidence="7" type="ORF">E4O86_10585</name>
</gene>
<dbReference type="PANTHER" id="PTHR30086">
    <property type="entry name" value="ARGININE EXPORTER PROTEIN ARGO"/>
    <property type="match status" value="1"/>
</dbReference>
<keyword evidence="3 6" id="KW-0812">Transmembrane</keyword>
<dbReference type="GO" id="GO:0015171">
    <property type="term" value="F:amino acid transmembrane transporter activity"/>
    <property type="evidence" value="ECO:0007669"/>
    <property type="project" value="TreeGrafter"/>
</dbReference>
<comment type="caution">
    <text evidence="7">The sequence shown here is derived from an EMBL/GenBank/DDBJ whole genome shotgun (WGS) entry which is preliminary data.</text>
</comment>
<evidence type="ECO:0000256" key="3">
    <source>
        <dbReference type="ARBA" id="ARBA00022692"/>
    </source>
</evidence>
<keyword evidence="5 6" id="KW-0472">Membrane</keyword>
<dbReference type="EMBL" id="SPKJ01000030">
    <property type="protein sequence ID" value="MYZ48156.1"/>
    <property type="molecule type" value="Genomic_DNA"/>
</dbReference>
<protein>
    <submittedName>
        <fullName evidence="7">LysE family translocator</fullName>
    </submittedName>
</protein>
<name>A0A964WTN2_9HYPH</name>
<feature type="transmembrane region" description="Helical" evidence="6">
    <location>
        <begin position="113"/>
        <end position="137"/>
    </location>
</feature>
<evidence type="ECO:0000313" key="8">
    <source>
        <dbReference type="Proteomes" id="UP000773614"/>
    </source>
</evidence>
<organism evidence="7 8">
    <name type="scientific">Propylenella binzhouense</name>
    <dbReference type="NCBI Taxonomy" id="2555902"/>
    <lineage>
        <taxon>Bacteria</taxon>
        <taxon>Pseudomonadati</taxon>
        <taxon>Pseudomonadota</taxon>
        <taxon>Alphaproteobacteria</taxon>
        <taxon>Hyphomicrobiales</taxon>
        <taxon>Propylenellaceae</taxon>
        <taxon>Propylenella</taxon>
    </lineage>
</organism>
<comment type="subcellular location">
    <subcellularLocation>
        <location evidence="1">Cell membrane</location>
        <topology evidence="1">Multi-pass membrane protein</topology>
    </subcellularLocation>
</comment>